<dbReference type="PANTHER" id="PTHR34978">
    <property type="entry name" value="POSSIBLE SENSOR-TRANSDUCER PROTEIN BLAR"/>
    <property type="match status" value="1"/>
</dbReference>
<dbReference type="CDD" id="cd07341">
    <property type="entry name" value="M56_BlaR1_MecR1_like"/>
    <property type="match status" value="1"/>
</dbReference>
<dbReference type="Gene3D" id="3.30.2010.10">
    <property type="entry name" value="Metalloproteases ('zincins'), catalytic domain"/>
    <property type="match status" value="1"/>
</dbReference>
<name>A0A9X1TZ56_9BACT</name>
<evidence type="ECO:0000313" key="4">
    <source>
        <dbReference type="EMBL" id="MCF2496916.1"/>
    </source>
</evidence>
<evidence type="ECO:0000313" key="5">
    <source>
        <dbReference type="Proteomes" id="UP001139411"/>
    </source>
</evidence>
<feature type="transmembrane region" description="Helical" evidence="2">
    <location>
        <begin position="233"/>
        <end position="255"/>
    </location>
</feature>
<dbReference type="InterPro" id="IPR008756">
    <property type="entry name" value="Peptidase_M56"/>
</dbReference>
<keyword evidence="2" id="KW-0472">Membrane</keyword>
<proteinExistence type="predicted"/>
<keyword evidence="4" id="KW-0378">Hydrolase</keyword>
<evidence type="ECO:0000256" key="2">
    <source>
        <dbReference type="SAM" id="Phobius"/>
    </source>
</evidence>
<dbReference type="InterPro" id="IPR052173">
    <property type="entry name" value="Beta-lactam_resp_regulator"/>
</dbReference>
<keyword evidence="4" id="KW-0645">Protease</keyword>
<keyword evidence="2" id="KW-0812">Transmembrane</keyword>
<sequence>MNFNELYFQKSVQALSLTLIHSLWQGLIAAVLAGIILILSRKAKPALRYKLLATLLCAFVIASSYTFFYLLTSEKGVSGTAVTGSLTASNQTAVSIITSGANVVSAGDHNVRIGYLLDFSSRNAQLIAAVWFIIFAFKSFQATAGFLYVQNIKKRNVHPLRESWQPRFDMLLNKLKIAQLIQVVESENVLVPMVIGFIKPVVLIPFGIFANLPEAQIEAIILHELAHIKRRDYLVNLIQIFCENVFFFNPALLWLSRLMREEREHCCDDLAISVMENKTSFVHALVSFQGYNLNGSAFEMAFSKKRNHLLDRIKRIIYNNNKPLNAMEKLFVTISLLTVAALSAAVSQDSLTSAPVQVKKVTASSMPAPLAAVEPLPVAVVNQDTLPKKKIEPKPANAEEGVEVTENISLNYNVDSNSNINIKSNGISTYSININGKHYEMVKIKDKITTLMIDGNEIPKEDFPKYQQEINQVLDKITEEHKKAEAQRKEADKHREEADKQRAAADVQRREADEMRTQADKQRLQADKQRKQAEENRKVAEELRYKK</sequence>
<reference evidence="4" key="1">
    <citation type="submission" date="2022-01" db="EMBL/GenBank/DDBJ databases">
        <title>Novel species in genus Dyadobacter.</title>
        <authorList>
            <person name="Ma C."/>
        </authorList>
    </citation>
    <scope>NUCLEOTIDE SEQUENCE</scope>
    <source>
        <strain evidence="4">CY357</strain>
    </source>
</reference>
<feature type="region of interest" description="Disordered" evidence="1">
    <location>
        <begin position="482"/>
        <end position="547"/>
    </location>
</feature>
<dbReference type="Proteomes" id="UP001139411">
    <property type="component" value="Unassembled WGS sequence"/>
</dbReference>
<feature type="transmembrane region" description="Helical" evidence="2">
    <location>
        <begin position="51"/>
        <end position="71"/>
    </location>
</feature>
<keyword evidence="2" id="KW-1133">Transmembrane helix</keyword>
<keyword evidence="4" id="KW-0482">Metalloprotease</keyword>
<accession>A0A9X1TZ56</accession>
<dbReference type="AlphaFoldDB" id="A0A9X1TZ56"/>
<protein>
    <submittedName>
        <fullName evidence="4">M48 family metalloprotease</fullName>
        <ecNumber evidence="4">3.4.24.-</ecNumber>
    </submittedName>
</protein>
<dbReference type="EMBL" id="JAKFFV010000002">
    <property type="protein sequence ID" value="MCF2496916.1"/>
    <property type="molecule type" value="Genomic_DNA"/>
</dbReference>
<comment type="caution">
    <text evidence="4">The sequence shown here is derived from an EMBL/GenBank/DDBJ whole genome shotgun (WGS) entry which is preliminary data.</text>
</comment>
<evidence type="ECO:0000256" key="1">
    <source>
        <dbReference type="SAM" id="MobiDB-lite"/>
    </source>
</evidence>
<dbReference type="GO" id="GO:0008237">
    <property type="term" value="F:metallopeptidase activity"/>
    <property type="evidence" value="ECO:0007669"/>
    <property type="project" value="UniProtKB-KW"/>
</dbReference>
<organism evidence="4 5">
    <name type="scientific">Dyadobacter chenhuakuii</name>
    <dbReference type="NCBI Taxonomy" id="2909339"/>
    <lineage>
        <taxon>Bacteria</taxon>
        <taxon>Pseudomonadati</taxon>
        <taxon>Bacteroidota</taxon>
        <taxon>Cytophagia</taxon>
        <taxon>Cytophagales</taxon>
        <taxon>Spirosomataceae</taxon>
        <taxon>Dyadobacter</taxon>
    </lineage>
</organism>
<feature type="transmembrane region" description="Helical" evidence="2">
    <location>
        <begin position="20"/>
        <end position="39"/>
    </location>
</feature>
<feature type="domain" description="Peptidase M56" evidence="3">
    <location>
        <begin position="35"/>
        <end position="313"/>
    </location>
</feature>
<evidence type="ECO:0000259" key="3">
    <source>
        <dbReference type="Pfam" id="PF05569"/>
    </source>
</evidence>
<dbReference type="RefSeq" id="WP_235176511.1">
    <property type="nucleotide sequence ID" value="NZ_JAKFFV010000002.1"/>
</dbReference>
<dbReference type="Pfam" id="PF05569">
    <property type="entry name" value="Peptidase_M56"/>
    <property type="match status" value="1"/>
</dbReference>
<dbReference type="PANTHER" id="PTHR34978:SF3">
    <property type="entry name" value="SLR0241 PROTEIN"/>
    <property type="match status" value="1"/>
</dbReference>
<gene>
    <name evidence="4" type="ORF">L0661_01260</name>
</gene>
<dbReference type="EC" id="3.4.24.-" evidence="4"/>
<feature type="transmembrane region" description="Helical" evidence="2">
    <location>
        <begin position="126"/>
        <end position="149"/>
    </location>
</feature>